<proteinExistence type="predicted"/>
<gene>
    <name evidence="1" type="ORF">BP5553_08515</name>
</gene>
<dbReference type="OrthoDB" id="3598803at2759"/>
<comment type="caution">
    <text evidence="1">The sequence shown here is derived from an EMBL/GenBank/DDBJ whole genome shotgun (WGS) entry which is preliminary data.</text>
</comment>
<protein>
    <submittedName>
        <fullName evidence="1">Uncharacterized protein</fullName>
    </submittedName>
</protein>
<dbReference type="GeneID" id="43601364"/>
<organism evidence="1 2">
    <name type="scientific">Venustampulla echinocandica</name>
    <dbReference type="NCBI Taxonomy" id="2656787"/>
    <lineage>
        <taxon>Eukaryota</taxon>
        <taxon>Fungi</taxon>
        <taxon>Dikarya</taxon>
        <taxon>Ascomycota</taxon>
        <taxon>Pezizomycotina</taxon>
        <taxon>Leotiomycetes</taxon>
        <taxon>Helotiales</taxon>
        <taxon>Pleuroascaceae</taxon>
        <taxon>Venustampulla</taxon>
    </lineage>
</organism>
<name>A0A370TEG7_9HELO</name>
<dbReference type="RefSeq" id="XP_031866569.1">
    <property type="nucleotide sequence ID" value="XM_032017138.1"/>
</dbReference>
<evidence type="ECO:0000313" key="2">
    <source>
        <dbReference type="Proteomes" id="UP000254866"/>
    </source>
</evidence>
<dbReference type="Proteomes" id="UP000254866">
    <property type="component" value="Unassembled WGS sequence"/>
</dbReference>
<dbReference type="AlphaFoldDB" id="A0A370TEG7"/>
<dbReference type="EMBL" id="NPIC01000009">
    <property type="protein sequence ID" value="RDL33076.1"/>
    <property type="molecule type" value="Genomic_DNA"/>
</dbReference>
<keyword evidence="2" id="KW-1185">Reference proteome</keyword>
<accession>A0A370TEG7</accession>
<sequence length="214" mass="23768">MDSLQNLPFHDHPSNVESFQTSSISNQSLIDLLNGKLAGGVDTIELLPDQVREIIQGLQEPKKFPPTDEPESSATKELTVLKHHCRLGDYTGRVFNDRKLHNTDAPLPKLATELVELLGEEYGAFLGEFGTKFCSLEISGAYSYYLRFPAAVSGLWGVFRAAPRDPEKFVGPGRPISPRSQVLRLLHGRPDSEQHRPVPRTWPSLNLCLILPGS</sequence>
<evidence type="ECO:0000313" key="1">
    <source>
        <dbReference type="EMBL" id="RDL33076.1"/>
    </source>
</evidence>
<reference evidence="1 2" key="1">
    <citation type="journal article" date="2018" name="IMA Fungus">
        <title>IMA Genome-F 9: Draft genome sequence of Annulohypoxylon stygium, Aspergillus mulundensis, Berkeleyomyces basicola (syn. Thielaviopsis basicola), Ceratocystis smalleyi, two Cercospora beticola strains, Coleophoma cylindrospora, Fusarium fracticaudum, Phialophora cf. hyalina, and Morchella septimelata.</title>
        <authorList>
            <person name="Wingfield B.D."/>
            <person name="Bills G.F."/>
            <person name="Dong Y."/>
            <person name="Huang W."/>
            <person name="Nel W.J."/>
            <person name="Swalarsk-Parry B.S."/>
            <person name="Vaghefi N."/>
            <person name="Wilken P.M."/>
            <person name="An Z."/>
            <person name="de Beer Z.W."/>
            <person name="De Vos L."/>
            <person name="Chen L."/>
            <person name="Duong T.A."/>
            <person name="Gao Y."/>
            <person name="Hammerbacher A."/>
            <person name="Kikkert J.R."/>
            <person name="Li Y."/>
            <person name="Li H."/>
            <person name="Li K."/>
            <person name="Li Q."/>
            <person name="Liu X."/>
            <person name="Ma X."/>
            <person name="Naidoo K."/>
            <person name="Pethybridge S.J."/>
            <person name="Sun J."/>
            <person name="Steenkamp E.T."/>
            <person name="van der Nest M.A."/>
            <person name="van Wyk S."/>
            <person name="Wingfield M.J."/>
            <person name="Xiong C."/>
            <person name="Yue Q."/>
            <person name="Zhang X."/>
        </authorList>
    </citation>
    <scope>NUCLEOTIDE SEQUENCE [LARGE SCALE GENOMIC DNA]</scope>
    <source>
        <strain evidence="1 2">BP 5553</strain>
    </source>
</reference>